<evidence type="ECO:0000313" key="2">
    <source>
        <dbReference type="Proteomes" id="UP001630127"/>
    </source>
</evidence>
<protein>
    <recommendedName>
        <fullName evidence="3">F-box protein</fullName>
    </recommendedName>
</protein>
<evidence type="ECO:0008006" key="3">
    <source>
        <dbReference type="Google" id="ProtNLM"/>
    </source>
</evidence>
<sequence length="161" mass="18761">MISCFNLEEELFQPFPAPPELDQHNIASLELYHDCLCVCDNTLDFDLVIWVMKEYGIKKSWSKEFVIDKHPIDLVGQWYEVFRILKVFRDGEILLLWRDDYLYSFNSKSNALQGIDTRKFLATRNGNGVFQECNPCIEVVDYVSSFISLKSFAGEKVKNTL</sequence>
<dbReference type="Proteomes" id="UP001630127">
    <property type="component" value="Unassembled WGS sequence"/>
</dbReference>
<gene>
    <name evidence="1" type="ORF">ACH5RR_034024</name>
</gene>
<organism evidence="1 2">
    <name type="scientific">Cinchona calisaya</name>
    <dbReference type="NCBI Taxonomy" id="153742"/>
    <lineage>
        <taxon>Eukaryota</taxon>
        <taxon>Viridiplantae</taxon>
        <taxon>Streptophyta</taxon>
        <taxon>Embryophyta</taxon>
        <taxon>Tracheophyta</taxon>
        <taxon>Spermatophyta</taxon>
        <taxon>Magnoliopsida</taxon>
        <taxon>eudicotyledons</taxon>
        <taxon>Gunneridae</taxon>
        <taxon>Pentapetalae</taxon>
        <taxon>asterids</taxon>
        <taxon>lamiids</taxon>
        <taxon>Gentianales</taxon>
        <taxon>Rubiaceae</taxon>
        <taxon>Cinchonoideae</taxon>
        <taxon>Cinchoneae</taxon>
        <taxon>Cinchona</taxon>
    </lineage>
</organism>
<dbReference type="AlphaFoldDB" id="A0ABD2YF45"/>
<name>A0ABD2YF45_9GENT</name>
<comment type="caution">
    <text evidence="1">The sequence shown here is derived from an EMBL/GenBank/DDBJ whole genome shotgun (WGS) entry which is preliminary data.</text>
</comment>
<keyword evidence="2" id="KW-1185">Reference proteome</keyword>
<accession>A0ABD2YF45</accession>
<reference evidence="1 2" key="1">
    <citation type="submission" date="2024-11" db="EMBL/GenBank/DDBJ databases">
        <title>A near-complete genome assembly of Cinchona calisaya.</title>
        <authorList>
            <person name="Lian D.C."/>
            <person name="Zhao X.W."/>
            <person name="Wei L."/>
        </authorList>
    </citation>
    <scope>NUCLEOTIDE SEQUENCE [LARGE SCALE GENOMIC DNA]</scope>
    <source>
        <tissue evidence="1">Nenye</tissue>
    </source>
</reference>
<proteinExistence type="predicted"/>
<dbReference type="EMBL" id="JBJUIK010000014">
    <property type="protein sequence ID" value="KAL3504183.1"/>
    <property type="molecule type" value="Genomic_DNA"/>
</dbReference>
<evidence type="ECO:0000313" key="1">
    <source>
        <dbReference type="EMBL" id="KAL3504183.1"/>
    </source>
</evidence>